<name>A0ACB8CZD1_DERSI</name>
<accession>A0ACB8CZD1</accession>
<reference evidence="1" key="1">
    <citation type="submission" date="2020-05" db="EMBL/GenBank/DDBJ databases">
        <title>Large-scale comparative analyses of tick genomes elucidate their genetic diversity and vector capacities.</title>
        <authorList>
            <person name="Jia N."/>
            <person name="Wang J."/>
            <person name="Shi W."/>
            <person name="Du L."/>
            <person name="Sun Y."/>
            <person name="Zhan W."/>
            <person name="Jiang J."/>
            <person name="Wang Q."/>
            <person name="Zhang B."/>
            <person name="Ji P."/>
            <person name="Sakyi L.B."/>
            <person name="Cui X."/>
            <person name="Yuan T."/>
            <person name="Jiang B."/>
            <person name="Yang W."/>
            <person name="Lam T.T.-Y."/>
            <person name="Chang Q."/>
            <person name="Ding S."/>
            <person name="Wang X."/>
            <person name="Zhu J."/>
            <person name="Ruan X."/>
            <person name="Zhao L."/>
            <person name="Wei J."/>
            <person name="Que T."/>
            <person name="Du C."/>
            <person name="Cheng J."/>
            <person name="Dai P."/>
            <person name="Han X."/>
            <person name="Huang E."/>
            <person name="Gao Y."/>
            <person name="Liu J."/>
            <person name="Shao H."/>
            <person name="Ye R."/>
            <person name="Li L."/>
            <person name="Wei W."/>
            <person name="Wang X."/>
            <person name="Wang C."/>
            <person name="Yang T."/>
            <person name="Huo Q."/>
            <person name="Li W."/>
            <person name="Guo W."/>
            <person name="Chen H."/>
            <person name="Zhou L."/>
            <person name="Ni X."/>
            <person name="Tian J."/>
            <person name="Zhou Y."/>
            <person name="Sheng Y."/>
            <person name="Liu T."/>
            <person name="Pan Y."/>
            <person name="Xia L."/>
            <person name="Li J."/>
            <person name="Zhao F."/>
            <person name="Cao W."/>
        </authorList>
    </citation>
    <scope>NUCLEOTIDE SEQUENCE</scope>
    <source>
        <strain evidence="1">Dsil-2018</strain>
    </source>
</reference>
<evidence type="ECO:0000313" key="2">
    <source>
        <dbReference type="Proteomes" id="UP000821865"/>
    </source>
</evidence>
<organism evidence="1 2">
    <name type="scientific">Dermacentor silvarum</name>
    <name type="common">Tick</name>
    <dbReference type="NCBI Taxonomy" id="543639"/>
    <lineage>
        <taxon>Eukaryota</taxon>
        <taxon>Metazoa</taxon>
        <taxon>Ecdysozoa</taxon>
        <taxon>Arthropoda</taxon>
        <taxon>Chelicerata</taxon>
        <taxon>Arachnida</taxon>
        <taxon>Acari</taxon>
        <taxon>Parasitiformes</taxon>
        <taxon>Ixodida</taxon>
        <taxon>Ixodoidea</taxon>
        <taxon>Ixodidae</taxon>
        <taxon>Rhipicephalinae</taxon>
        <taxon>Dermacentor</taxon>
    </lineage>
</organism>
<dbReference type="EMBL" id="CM023473">
    <property type="protein sequence ID" value="KAH7954567.1"/>
    <property type="molecule type" value="Genomic_DNA"/>
</dbReference>
<gene>
    <name evidence="1" type="ORF">HPB49_019928</name>
</gene>
<sequence>MAALGDEVFIGCGGLVLVTWVLSALRCLSAHYRDAKHLFCILLMTCLWILDTLPLAVTASLPLVVQPLLGLADCDQVAFWFMSPRFLWLLCLHLAVSMVDTSALTLMAASRVVELFGGSFRNLLAVIVLFTFEMTLFLDEALCLVLLWPLAEAVVRHMQFFQGTPVSAAARAGYATEDVPPTPGSIKGQHRNTASERLGTKVHVRPTIPESSSYSTTNFARYVATQQTSQAGTSSLELVDSGTPAPPPVVPSSDPSICLGGKEKEARDSPQIEANRAVPINSSRMKAIFRMWDAKAAKAAAQIPPGRPRMSSTDIDSSTTQVSFALTHTCMVPVLNPDKPAELGGEPGAHNAAEPVSTHSVAEELLTSINEKLVRMKIGLKISIAFASTFGSFGTPYGTSLALAAQAYFKEHLRSIGVGQWIVLCLPIAALTVTASTCLIFWLFMGEWEICALMVVSAVIIFTGFGVGALVTFLDVDSTQISCTTFVLLLVLGMSAVSQLRLAQGSGSVGGAGQVCTGNGGVAAVGTRSFNLGLEAGLLNVPWGMLFLLGGHECLGKAAELAGLVPTMHSFLRQLSSYKPIIVQAVLVTWTSLLSEVWSSVEAHRALLGIVNELAAEMQVNPVYYTFPVTIAISTAGMLPGSSLSIALLMDRAQLSTAKLLILGAASKLVAVVCTLISMNTVAVALYDFSNTSYPLGKDDVVYFPLQPDLHLLL</sequence>
<comment type="caution">
    <text evidence="1">The sequence shown here is derived from an EMBL/GenBank/DDBJ whole genome shotgun (WGS) entry which is preliminary data.</text>
</comment>
<keyword evidence="2" id="KW-1185">Reference proteome</keyword>
<evidence type="ECO:0000313" key="1">
    <source>
        <dbReference type="EMBL" id="KAH7954567.1"/>
    </source>
</evidence>
<proteinExistence type="predicted"/>
<protein>
    <submittedName>
        <fullName evidence="1">Uncharacterized protein</fullName>
    </submittedName>
</protein>
<dbReference type="Proteomes" id="UP000821865">
    <property type="component" value="Chromosome 4"/>
</dbReference>